<organism evidence="2 3">
    <name type="scientific">Streptomyces spiralis</name>
    <dbReference type="NCBI Taxonomy" id="66376"/>
    <lineage>
        <taxon>Bacteria</taxon>
        <taxon>Bacillati</taxon>
        <taxon>Actinomycetota</taxon>
        <taxon>Actinomycetes</taxon>
        <taxon>Kitasatosporales</taxon>
        <taxon>Streptomycetaceae</taxon>
        <taxon>Streptomyces</taxon>
    </lineage>
</organism>
<evidence type="ECO:0000313" key="2">
    <source>
        <dbReference type="EMBL" id="GHF17172.1"/>
    </source>
</evidence>
<dbReference type="RefSeq" id="WP_037868760.1">
    <property type="nucleotide sequence ID" value="NZ_BNBC01000077.1"/>
</dbReference>
<feature type="chain" id="PRO_5039644147" evidence="1">
    <location>
        <begin position="31"/>
        <end position="107"/>
    </location>
</feature>
<evidence type="ECO:0000313" key="3">
    <source>
        <dbReference type="Proteomes" id="UP000641386"/>
    </source>
</evidence>
<gene>
    <name evidence="2" type="ORF">GCM10014715_85350</name>
</gene>
<keyword evidence="1" id="KW-0732">Signal</keyword>
<feature type="signal peptide" evidence="1">
    <location>
        <begin position="1"/>
        <end position="30"/>
    </location>
</feature>
<sequence length="107" mass="12495">MSVSRTTARLIATFVASGFLVGAAAMPALAAGADHHHDNGRTYSHSHGWEGIRSDRDHDGDRDRFGDWDRDRGRHHGWYHDRHRNRGWHHGWYPNRHRGHHHYFGHH</sequence>
<dbReference type="Proteomes" id="UP000641386">
    <property type="component" value="Unassembled WGS sequence"/>
</dbReference>
<dbReference type="AlphaFoldDB" id="A0A919E5X2"/>
<reference evidence="2" key="2">
    <citation type="submission" date="2020-09" db="EMBL/GenBank/DDBJ databases">
        <authorList>
            <person name="Sun Q."/>
            <person name="Ohkuma M."/>
        </authorList>
    </citation>
    <scope>NUCLEOTIDE SEQUENCE</scope>
    <source>
        <strain evidence="2">JCM 3302</strain>
    </source>
</reference>
<name>A0A919E5X2_9ACTN</name>
<reference evidence="2" key="1">
    <citation type="journal article" date="2014" name="Int. J. Syst. Evol. Microbiol.">
        <title>Complete genome sequence of Corynebacterium casei LMG S-19264T (=DSM 44701T), isolated from a smear-ripened cheese.</title>
        <authorList>
            <consortium name="US DOE Joint Genome Institute (JGI-PGF)"/>
            <person name="Walter F."/>
            <person name="Albersmeier A."/>
            <person name="Kalinowski J."/>
            <person name="Ruckert C."/>
        </authorList>
    </citation>
    <scope>NUCLEOTIDE SEQUENCE</scope>
    <source>
        <strain evidence="2">JCM 3302</strain>
    </source>
</reference>
<dbReference type="EMBL" id="BNBC01000077">
    <property type="protein sequence ID" value="GHF17172.1"/>
    <property type="molecule type" value="Genomic_DNA"/>
</dbReference>
<protein>
    <submittedName>
        <fullName evidence="2">Uncharacterized protein</fullName>
    </submittedName>
</protein>
<evidence type="ECO:0000256" key="1">
    <source>
        <dbReference type="SAM" id="SignalP"/>
    </source>
</evidence>
<comment type="caution">
    <text evidence="2">The sequence shown here is derived from an EMBL/GenBank/DDBJ whole genome shotgun (WGS) entry which is preliminary data.</text>
</comment>
<accession>A0A919E5X2</accession>
<keyword evidence="3" id="KW-1185">Reference proteome</keyword>
<proteinExistence type="predicted"/>